<keyword evidence="4 8" id="KW-0479">Metal-binding</keyword>
<dbReference type="GO" id="GO:0020037">
    <property type="term" value="F:heme binding"/>
    <property type="evidence" value="ECO:0007669"/>
    <property type="project" value="InterPro"/>
</dbReference>
<evidence type="ECO:0000256" key="3">
    <source>
        <dbReference type="ARBA" id="ARBA00022617"/>
    </source>
</evidence>
<accession>A0A0B7F6T4</accession>
<evidence type="ECO:0000313" key="12">
    <source>
        <dbReference type="Proteomes" id="UP000059188"/>
    </source>
</evidence>
<keyword evidence="6 8" id="KW-0408">Iron</keyword>
<dbReference type="InterPro" id="IPR001128">
    <property type="entry name" value="Cyt_P450"/>
</dbReference>
<protein>
    <recommendedName>
        <fullName evidence="13">Cytochrome P450</fullName>
    </recommendedName>
</protein>
<proteinExistence type="inferred from homology"/>
<dbReference type="InterPro" id="IPR036396">
    <property type="entry name" value="Cyt_P450_sf"/>
</dbReference>
<dbReference type="PANTHER" id="PTHR24292:SF54">
    <property type="entry name" value="CYP9F3-RELATED"/>
    <property type="match status" value="1"/>
</dbReference>
<evidence type="ECO:0000256" key="8">
    <source>
        <dbReference type="PIRSR" id="PIRSR602401-1"/>
    </source>
</evidence>
<dbReference type="PRINTS" id="PR00385">
    <property type="entry name" value="P450"/>
</dbReference>
<dbReference type="Proteomes" id="UP000059188">
    <property type="component" value="Unassembled WGS sequence"/>
</dbReference>
<feature type="region of interest" description="Disordered" evidence="9">
    <location>
        <begin position="441"/>
        <end position="469"/>
    </location>
</feature>
<dbReference type="GO" id="GO:0004497">
    <property type="term" value="F:monooxygenase activity"/>
    <property type="evidence" value="ECO:0007669"/>
    <property type="project" value="UniProtKB-KW"/>
</dbReference>
<keyword evidence="10" id="KW-0472">Membrane</keyword>
<feature type="transmembrane region" description="Helical" evidence="10">
    <location>
        <begin position="849"/>
        <end position="867"/>
    </location>
</feature>
<gene>
    <name evidence="11" type="ORF">RSOLAG1IB_06216</name>
</gene>
<dbReference type="InterPro" id="IPR002401">
    <property type="entry name" value="Cyt_P450_E_grp-I"/>
</dbReference>
<name>A0A0B7F6T4_THACB</name>
<comment type="similarity">
    <text evidence="2">Belongs to the cytochrome P450 family.</text>
</comment>
<dbReference type="PANTHER" id="PTHR24292">
    <property type="entry name" value="CYTOCHROME P450"/>
    <property type="match status" value="1"/>
</dbReference>
<evidence type="ECO:0000256" key="2">
    <source>
        <dbReference type="ARBA" id="ARBA00010617"/>
    </source>
</evidence>
<dbReference type="GO" id="GO:0016705">
    <property type="term" value="F:oxidoreductase activity, acting on paired donors, with incorporation or reduction of molecular oxygen"/>
    <property type="evidence" value="ECO:0007669"/>
    <property type="project" value="InterPro"/>
</dbReference>
<evidence type="ECO:0000256" key="5">
    <source>
        <dbReference type="ARBA" id="ARBA00023002"/>
    </source>
</evidence>
<feature type="transmembrane region" description="Helical" evidence="10">
    <location>
        <begin position="822"/>
        <end position="843"/>
    </location>
</feature>
<feature type="compositionally biased region" description="Polar residues" evidence="9">
    <location>
        <begin position="446"/>
        <end position="468"/>
    </location>
</feature>
<dbReference type="InterPro" id="IPR050476">
    <property type="entry name" value="Insect_CytP450_Detox"/>
</dbReference>
<keyword evidence="10" id="KW-1133">Transmembrane helix</keyword>
<evidence type="ECO:0000256" key="9">
    <source>
        <dbReference type="SAM" id="MobiDB-lite"/>
    </source>
</evidence>
<evidence type="ECO:0000256" key="7">
    <source>
        <dbReference type="ARBA" id="ARBA00023033"/>
    </source>
</evidence>
<evidence type="ECO:0000256" key="1">
    <source>
        <dbReference type="ARBA" id="ARBA00001971"/>
    </source>
</evidence>
<dbReference type="Pfam" id="PF00067">
    <property type="entry name" value="p450"/>
    <property type="match status" value="1"/>
</dbReference>
<keyword evidence="10" id="KW-0812">Transmembrane</keyword>
<feature type="transmembrane region" description="Helical" evidence="10">
    <location>
        <begin position="699"/>
        <end position="719"/>
    </location>
</feature>
<dbReference type="Gene3D" id="1.10.630.10">
    <property type="entry name" value="Cytochrome P450"/>
    <property type="match status" value="1"/>
</dbReference>
<evidence type="ECO:0000256" key="4">
    <source>
        <dbReference type="ARBA" id="ARBA00022723"/>
    </source>
</evidence>
<keyword evidence="3 8" id="KW-0349">Heme</keyword>
<keyword evidence="12" id="KW-1185">Reference proteome</keyword>
<dbReference type="STRING" id="1108050.A0A0B7F6T4"/>
<evidence type="ECO:0000256" key="10">
    <source>
        <dbReference type="SAM" id="Phobius"/>
    </source>
</evidence>
<evidence type="ECO:0000313" key="11">
    <source>
        <dbReference type="EMBL" id="CEL53250.1"/>
    </source>
</evidence>
<sequence>MNVVSNLIPATPFISAGPGHIFSTKHAVYQKLGVGIYTGTGLLPPTVEYFVSDPEVLKRVFAPRGDFGKHQNDYRLITVFGRNLLSSDGEEWRRQRKIVAPVFTERNNHLVHASAKEFMDKTLVQWGSKGPTYIQDVSKDLTMPIMLYVIAKAGFGQDVKLDDHDELPEGHTLTFKQALWEVSHNLLLIMLLPKWILSLKRRWKEVDIAREELKVYLHEMVSSGRSEKQHEIEPAKKRHDLFSQLLHAHDENNALSEEELIGNTFLFVIAGHETTAHSLALTLALLAIYPDEQRKVVQQIQELQKENTDYTYDDLSKYTYTLAAWYETLRLYPIAPGLPRRARTNTKLTCLARHTQEHLSFEVKEGTHVFIDIPGLHYNPNYWDSPVEFIPSRFLDGGWNRDAFIPFLGGPRACIGRRFAETAAITMLEVELGVYLNPERPHETPKSIQYSSSPSRLRFSKTSPSSTPVAKEIPTGLRNMFLASSEWRTDIVTFCSHARLDAGLGQARITHVQARKSHRPPFLHEYILVFFTAANNQRFVVRIDRLGKIKLTSAGGLWAWFTGGRGTDSTAIQQVEMYHIQDDQCGIDSPDGPWLERDGGWGSEPIATLMSNMNDGGSTTHNADPSAPTGPIPRLKDVARLLEAILLEMPTYHLVTTNCYFMTRSSLLLLQRCFPTSFSCYMGSISDQLIDASQLAEPIWAGLIRWYIPFAIIICLIYFPLLTTGHVFLDELFDCGIWCTGNINLEETQPRLVIYRALRLASHGMDVPLPLGILHAWMTALEVRMNELVMKLSNQYHALGRSVPGSTLLLQPEPFGVAFRKAWWAFMTWFGIGFILSLIIFMISFGKEIVTFIFFMISVVAAVFYNFTYSDTSGYTSLDLDDLEAWPTQTKSPEVTICEPENALSRIPAVATAGCAPME</sequence>
<keyword evidence="5" id="KW-0560">Oxidoreductase</keyword>
<keyword evidence="7" id="KW-0503">Monooxygenase</keyword>
<dbReference type="OrthoDB" id="3218140at2759"/>
<organism evidence="11 12">
    <name type="scientific">Thanatephorus cucumeris (strain AG1-IB / isolate 7/3/14)</name>
    <name type="common">Lettuce bottom rot fungus</name>
    <name type="synonym">Rhizoctonia solani</name>
    <dbReference type="NCBI Taxonomy" id="1108050"/>
    <lineage>
        <taxon>Eukaryota</taxon>
        <taxon>Fungi</taxon>
        <taxon>Dikarya</taxon>
        <taxon>Basidiomycota</taxon>
        <taxon>Agaricomycotina</taxon>
        <taxon>Agaricomycetes</taxon>
        <taxon>Cantharellales</taxon>
        <taxon>Ceratobasidiaceae</taxon>
        <taxon>Rhizoctonia</taxon>
        <taxon>Rhizoctonia solani AG-1</taxon>
    </lineage>
</organism>
<reference evidence="11 12" key="1">
    <citation type="submission" date="2014-11" db="EMBL/GenBank/DDBJ databases">
        <authorList>
            <person name="Wibberg Daniel"/>
        </authorList>
    </citation>
    <scope>NUCLEOTIDE SEQUENCE [LARGE SCALE GENOMIC DNA]</scope>
    <source>
        <strain evidence="11">Rhizoctonia solani AG1-IB 7/3/14</strain>
    </source>
</reference>
<dbReference type="GO" id="GO:0005506">
    <property type="term" value="F:iron ion binding"/>
    <property type="evidence" value="ECO:0007669"/>
    <property type="project" value="InterPro"/>
</dbReference>
<comment type="cofactor">
    <cofactor evidence="1 8">
        <name>heme</name>
        <dbReference type="ChEBI" id="CHEBI:30413"/>
    </cofactor>
</comment>
<dbReference type="PRINTS" id="PR00463">
    <property type="entry name" value="EP450I"/>
</dbReference>
<dbReference type="AlphaFoldDB" id="A0A0B7F6T4"/>
<dbReference type="EMBL" id="LN679111">
    <property type="protein sequence ID" value="CEL53250.1"/>
    <property type="molecule type" value="Genomic_DNA"/>
</dbReference>
<dbReference type="SUPFAM" id="SSF48264">
    <property type="entry name" value="Cytochrome P450"/>
    <property type="match status" value="1"/>
</dbReference>
<evidence type="ECO:0000256" key="6">
    <source>
        <dbReference type="ARBA" id="ARBA00023004"/>
    </source>
</evidence>
<feature type="binding site" description="axial binding residue" evidence="8">
    <location>
        <position position="414"/>
    </location>
    <ligand>
        <name>heme</name>
        <dbReference type="ChEBI" id="CHEBI:30413"/>
    </ligand>
    <ligandPart>
        <name>Fe</name>
        <dbReference type="ChEBI" id="CHEBI:18248"/>
    </ligandPart>
</feature>
<evidence type="ECO:0008006" key="13">
    <source>
        <dbReference type="Google" id="ProtNLM"/>
    </source>
</evidence>